<gene>
    <name evidence="2" type="ORF">SLEP1_g41029</name>
</gene>
<dbReference type="Proteomes" id="UP001054252">
    <property type="component" value="Unassembled WGS sequence"/>
</dbReference>
<proteinExistence type="predicted"/>
<feature type="region of interest" description="Disordered" evidence="1">
    <location>
        <begin position="20"/>
        <end position="71"/>
    </location>
</feature>
<evidence type="ECO:0000256" key="1">
    <source>
        <dbReference type="SAM" id="MobiDB-lite"/>
    </source>
</evidence>
<evidence type="ECO:0000313" key="3">
    <source>
        <dbReference type="Proteomes" id="UP001054252"/>
    </source>
</evidence>
<comment type="caution">
    <text evidence="2">The sequence shown here is derived from an EMBL/GenBank/DDBJ whole genome shotgun (WGS) entry which is preliminary data.</text>
</comment>
<dbReference type="AlphaFoldDB" id="A0AAV5L5P1"/>
<name>A0AAV5L5P1_9ROSI</name>
<dbReference type="EMBL" id="BPVZ01000095">
    <property type="protein sequence ID" value="GKV32418.1"/>
    <property type="molecule type" value="Genomic_DNA"/>
</dbReference>
<protein>
    <submittedName>
        <fullName evidence="2">Uncharacterized protein</fullName>
    </submittedName>
</protein>
<feature type="compositionally biased region" description="Basic and acidic residues" evidence="1">
    <location>
        <begin position="50"/>
        <end position="71"/>
    </location>
</feature>
<sequence>MGSGHVLVEENVSFSYENIKERQGRNGFKRSSSSENLQGEESEEVNVGAKSDDKSWQKQKRKEKEQQPRRKWEPEHFLKIVDCSPTPERPLQGLWKVF</sequence>
<evidence type="ECO:0000313" key="2">
    <source>
        <dbReference type="EMBL" id="GKV32418.1"/>
    </source>
</evidence>
<accession>A0AAV5L5P1</accession>
<reference evidence="2 3" key="1">
    <citation type="journal article" date="2021" name="Commun. Biol.">
        <title>The genome of Shorea leprosula (Dipterocarpaceae) highlights the ecological relevance of drought in aseasonal tropical rainforests.</title>
        <authorList>
            <person name="Ng K.K.S."/>
            <person name="Kobayashi M.J."/>
            <person name="Fawcett J.A."/>
            <person name="Hatakeyama M."/>
            <person name="Paape T."/>
            <person name="Ng C.H."/>
            <person name="Ang C.C."/>
            <person name="Tnah L.H."/>
            <person name="Lee C.T."/>
            <person name="Nishiyama T."/>
            <person name="Sese J."/>
            <person name="O'Brien M.J."/>
            <person name="Copetti D."/>
            <person name="Mohd Noor M.I."/>
            <person name="Ong R.C."/>
            <person name="Putra M."/>
            <person name="Sireger I.Z."/>
            <person name="Indrioko S."/>
            <person name="Kosugi Y."/>
            <person name="Izuno A."/>
            <person name="Isagi Y."/>
            <person name="Lee S.L."/>
            <person name="Shimizu K.K."/>
        </authorList>
    </citation>
    <scope>NUCLEOTIDE SEQUENCE [LARGE SCALE GENOMIC DNA]</scope>
    <source>
        <strain evidence="2">214</strain>
    </source>
</reference>
<organism evidence="2 3">
    <name type="scientific">Rubroshorea leprosula</name>
    <dbReference type="NCBI Taxonomy" id="152421"/>
    <lineage>
        <taxon>Eukaryota</taxon>
        <taxon>Viridiplantae</taxon>
        <taxon>Streptophyta</taxon>
        <taxon>Embryophyta</taxon>
        <taxon>Tracheophyta</taxon>
        <taxon>Spermatophyta</taxon>
        <taxon>Magnoliopsida</taxon>
        <taxon>eudicotyledons</taxon>
        <taxon>Gunneridae</taxon>
        <taxon>Pentapetalae</taxon>
        <taxon>rosids</taxon>
        <taxon>malvids</taxon>
        <taxon>Malvales</taxon>
        <taxon>Dipterocarpaceae</taxon>
        <taxon>Rubroshorea</taxon>
    </lineage>
</organism>
<keyword evidence="3" id="KW-1185">Reference proteome</keyword>